<feature type="transmembrane region" description="Helical" evidence="1">
    <location>
        <begin position="150"/>
        <end position="173"/>
    </location>
</feature>
<evidence type="ECO:0000313" key="2">
    <source>
        <dbReference type="EMBL" id="RDB30119.1"/>
    </source>
</evidence>
<keyword evidence="3" id="KW-1185">Reference proteome</keyword>
<keyword evidence="1" id="KW-1133">Transmembrane helix</keyword>
<accession>A0A369K675</accession>
<evidence type="ECO:0000256" key="1">
    <source>
        <dbReference type="SAM" id="Phobius"/>
    </source>
</evidence>
<keyword evidence="1" id="KW-0812">Transmembrane</keyword>
<comment type="caution">
    <text evidence="2">The sequence shown here is derived from an EMBL/GenBank/DDBJ whole genome shotgun (WGS) entry which is preliminary data.</text>
</comment>
<feature type="transmembrane region" description="Helical" evidence="1">
    <location>
        <begin position="193"/>
        <end position="212"/>
    </location>
</feature>
<dbReference type="OrthoDB" id="3357408at2759"/>
<feature type="transmembrane region" description="Helical" evidence="1">
    <location>
        <begin position="272"/>
        <end position="292"/>
    </location>
</feature>
<name>A0A369K675_HYPMA</name>
<dbReference type="Proteomes" id="UP000076154">
    <property type="component" value="Unassembled WGS sequence"/>
</dbReference>
<feature type="transmembrane region" description="Helical" evidence="1">
    <location>
        <begin position="247"/>
        <end position="266"/>
    </location>
</feature>
<keyword evidence="1" id="KW-0472">Membrane</keyword>
<dbReference type="AlphaFoldDB" id="A0A369K675"/>
<feature type="transmembrane region" description="Helical" evidence="1">
    <location>
        <begin position="75"/>
        <end position="101"/>
    </location>
</feature>
<evidence type="ECO:0000313" key="3">
    <source>
        <dbReference type="Proteomes" id="UP000076154"/>
    </source>
</evidence>
<proteinExistence type="predicted"/>
<reference evidence="2" key="1">
    <citation type="submission" date="2018-04" db="EMBL/GenBank/DDBJ databases">
        <title>Whole genome sequencing of Hypsizygus marmoreus.</title>
        <authorList>
            <person name="Choi I.-G."/>
            <person name="Min B."/>
            <person name="Kim J.-G."/>
            <person name="Kim S."/>
            <person name="Oh Y.-L."/>
            <person name="Kong W.-S."/>
            <person name="Park H."/>
            <person name="Jeong J."/>
            <person name="Song E.-S."/>
        </authorList>
    </citation>
    <scope>NUCLEOTIDE SEQUENCE [LARGE SCALE GENOMIC DNA]</scope>
    <source>
        <strain evidence="2">51987-8</strain>
    </source>
</reference>
<feature type="transmembrane region" description="Helical" evidence="1">
    <location>
        <begin position="36"/>
        <end position="54"/>
    </location>
</feature>
<gene>
    <name evidence="2" type="ORF">Hypma_014042</name>
</gene>
<dbReference type="EMBL" id="LUEZ02000009">
    <property type="protein sequence ID" value="RDB30119.1"/>
    <property type="molecule type" value="Genomic_DNA"/>
</dbReference>
<protein>
    <submittedName>
        <fullName evidence="2">Uncharacterized protein</fullName>
    </submittedName>
</protein>
<sequence>MTKHSRRQHPDVVALTPAMMLSSNVAQIIAVFLECIFYGIFLVTFFACIQYMLWPRSESLRKGGLRSGKNHWPMLGVVLLLFIFSTLNLALGFVRVLYAFSMKDNVSGRAVEQLGDDWVNLVKPLCVNLQTMIADCVLIYRCWIIYSRSYLVVVLPIILWLAGTACTGAGMYWQGVLTSGSRISAAKLLPFVIGFWVSTICLNVYATSLIVLRIWRVVNENADVAPSLFSFPSRHQSQDRLQTAMQLIIESGLMFTVMSIVVFVTLVSGSNLSYITSAIEIQVIGITFNLILIRVAKHKNDKVVTRISTTTTSSATSGITFARATDLDSHSRTHPGTTVHDKFRALKEAHEIEDADQTRGPGAC</sequence>
<organism evidence="2 3">
    <name type="scientific">Hypsizygus marmoreus</name>
    <name type="common">White beech mushroom</name>
    <name type="synonym">Agaricus marmoreus</name>
    <dbReference type="NCBI Taxonomy" id="39966"/>
    <lineage>
        <taxon>Eukaryota</taxon>
        <taxon>Fungi</taxon>
        <taxon>Dikarya</taxon>
        <taxon>Basidiomycota</taxon>
        <taxon>Agaricomycotina</taxon>
        <taxon>Agaricomycetes</taxon>
        <taxon>Agaricomycetidae</taxon>
        <taxon>Agaricales</taxon>
        <taxon>Tricholomatineae</taxon>
        <taxon>Lyophyllaceae</taxon>
        <taxon>Hypsizygus</taxon>
    </lineage>
</organism>
<dbReference type="InParanoid" id="A0A369K675"/>